<accession>A0A699Z317</accession>
<evidence type="ECO:0000256" key="1">
    <source>
        <dbReference type="SAM" id="MobiDB-lite"/>
    </source>
</evidence>
<dbReference type="EMBL" id="BLLF01000927">
    <property type="protein sequence ID" value="GFH15965.1"/>
    <property type="molecule type" value="Genomic_DNA"/>
</dbReference>
<reference evidence="2 3" key="1">
    <citation type="submission" date="2020-02" db="EMBL/GenBank/DDBJ databases">
        <title>Draft genome sequence of Haematococcus lacustris strain NIES-144.</title>
        <authorList>
            <person name="Morimoto D."/>
            <person name="Nakagawa S."/>
            <person name="Yoshida T."/>
            <person name="Sawayama S."/>
        </authorList>
    </citation>
    <scope>NUCLEOTIDE SEQUENCE [LARGE SCALE GENOMIC DNA]</scope>
    <source>
        <strain evidence="2 3">NIES-144</strain>
    </source>
</reference>
<name>A0A699Z317_HAELA</name>
<dbReference type="Proteomes" id="UP000485058">
    <property type="component" value="Unassembled WGS sequence"/>
</dbReference>
<evidence type="ECO:0000313" key="2">
    <source>
        <dbReference type="EMBL" id="GFH15965.1"/>
    </source>
</evidence>
<sequence length="277" mass="28088">MEEGVACGPDQMSDVRPVQPLPDLGQPVIEPLIALLVLLANGGESIPVLPAAQLQGALHALPDALEVEAGVGVPVQPPAPWGSLRWWDWVRSEQSQQNLFNKEQHVSLWVISLSYSKHVEATSVAPLMTTNPTPAKCFVPGPAINAQPVLCSPVQPLPALGQPVIDPLVGHHHHRQWQAVPRGPPSCTAPGNAACSPQCAGGSGICPMGGPGVVALGQVQKGGAGPGLGEVGGPGQGSGGPGQVGAELGEGEGAARMPTCKPYSTPGSHSTGAAGCE</sequence>
<feature type="compositionally biased region" description="Gly residues" evidence="1">
    <location>
        <begin position="225"/>
        <end position="243"/>
    </location>
</feature>
<comment type="caution">
    <text evidence="2">The sequence shown here is derived from an EMBL/GenBank/DDBJ whole genome shotgun (WGS) entry which is preliminary data.</text>
</comment>
<dbReference type="AlphaFoldDB" id="A0A699Z317"/>
<keyword evidence="3" id="KW-1185">Reference proteome</keyword>
<evidence type="ECO:0000313" key="3">
    <source>
        <dbReference type="Proteomes" id="UP000485058"/>
    </source>
</evidence>
<gene>
    <name evidence="2" type="ORF">HaLaN_12301</name>
</gene>
<protein>
    <submittedName>
        <fullName evidence="2">Uncharacterized protein</fullName>
    </submittedName>
</protein>
<feature type="region of interest" description="Disordered" evidence="1">
    <location>
        <begin position="225"/>
        <end position="277"/>
    </location>
</feature>
<proteinExistence type="predicted"/>
<organism evidence="2 3">
    <name type="scientific">Haematococcus lacustris</name>
    <name type="common">Green alga</name>
    <name type="synonym">Haematococcus pluvialis</name>
    <dbReference type="NCBI Taxonomy" id="44745"/>
    <lineage>
        <taxon>Eukaryota</taxon>
        <taxon>Viridiplantae</taxon>
        <taxon>Chlorophyta</taxon>
        <taxon>core chlorophytes</taxon>
        <taxon>Chlorophyceae</taxon>
        <taxon>CS clade</taxon>
        <taxon>Chlamydomonadales</taxon>
        <taxon>Haematococcaceae</taxon>
        <taxon>Haematococcus</taxon>
    </lineage>
</organism>